<reference evidence="1 2" key="1">
    <citation type="journal article" date="2018" name="Front. Plant Sci.">
        <title>Red Clover (Trifolium pratense) and Zigzag Clover (T. medium) - A Picture of Genomic Similarities and Differences.</title>
        <authorList>
            <person name="Dluhosova J."/>
            <person name="Istvanek J."/>
            <person name="Nedelnik J."/>
            <person name="Repkova J."/>
        </authorList>
    </citation>
    <scope>NUCLEOTIDE SEQUENCE [LARGE SCALE GENOMIC DNA]</scope>
    <source>
        <strain evidence="2">cv. 10/8</strain>
        <tissue evidence="1">Leaf</tissue>
    </source>
</reference>
<proteinExistence type="predicted"/>
<dbReference type="Proteomes" id="UP000265520">
    <property type="component" value="Unassembled WGS sequence"/>
</dbReference>
<evidence type="ECO:0000313" key="2">
    <source>
        <dbReference type="Proteomes" id="UP000265520"/>
    </source>
</evidence>
<sequence length="62" mass="6738">MAAAAEKRMASIIRVSPSASSPATKGVKKEAEVVKRVEELPLRHESLSKELSAEEANKLFVM</sequence>
<organism evidence="1 2">
    <name type="scientific">Trifolium medium</name>
    <dbReference type="NCBI Taxonomy" id="97028"/>
    <lineage>
        <taxon>Eukaryota</taxon>
        <taxon>Viridiplantae</taxon>
        <taxon>Streptophyta</taxon>
        <taxon>Embryophyta</taxon>
        <taxon>Tracheophyta</taxon>
        <taxon>Spermatophyta</taxon>
        <taxon>Magnoliopsida</taxon>
        <taxon>eudicotyledons</taxon>
        <taxon>Gunneridae</taxon>
        <taxon>Pentapetalae</taxon>
        <taxon>rosids</taxon>
        <taxon>fabids</taxon>
        <taxon>Fabales</taxon>
        <taxon>Fabaceae</taxon>
        <taxon>Papilionoideae</taxon>
        <taxon>50 kb inversion clade</taxon>
        <taxon>NPAAA clade</taxon>
        <taxon>Hologalegina</taxon>
        <taxon>IRL clade</taxon>
        <taxon>Trifolieae</taxon>
        <taxon>Trifolium</taxon>
    </lineage>
</organism>
<accession>A0A392UZH5</accession>
<comment type="caution">
    <text evidence="1">The sequence shown here is derived from an EMBL/GenBank/DDBJ whole genome shotgun (WGS) entry which is preliminary data.</text>
</comment>
<evidence type="ECO:0000313" key="1">
    <source>
        <dbReference type="EMBL" id="MCI79530.1"/>
    </source>
</evidence>
<feature type="non-terminal residue" evidence="1">
    <location>
        <position position="62"/>
    </location>
</feature>
<protein>
    <submittedName>
        <fullName evidence="1">Protein FAM188A-like</fullName>
    </submittedName>
</protein>
<dbReference type="AlphaFoldDB" id="A0A392UZH5"/>
<dbReference type="EMBL" id="LXQA010975616">
    <property type="protein sequence ID" value="MCI79530.1"/>
    <property type="molecule type" value="Genomic_DNA"/>
</dbReference>
<keyword evidence="2" id="KW-1185">Reference proteome</keyword>
<name>A0A392UZH5_9FABA</name>